<keyword evidence="7 9" id="KW-1133">Transmembrane helix</keyword>
<feature type="transmembrane region" description="Helical" evidence="9">
    <location>
        <begin position="86"/>
        <end position="104"/>
    </location>
</feature>
<feature type="transmembrane region" description="Helical" evidence="9">
    <location>
        <begin position="7"/>
        <end position="29"/>
    </location>
</feature>
<gene>
    <name evidence="10" type="ORF">BB558_001681</name>
</gene>
<evidence type="ECO:0000256" key="1">
    <source>
        <dbReference type="ARBA" id="ARBA00004477"/>
    </source>
</evidence>
<dbReference type="Proteomes" id="UP000245591">
    <property type="component" value="Unassembled WGS sequence"/>
</dbReference>
<keyword evidence="8 9" id="KW-0472">Membrane</keyword>
<feature type="transmembrane region" description="Helical" evidence="9">
    <location>
        <begin position="174"/>
        <end position="198"/>
    </location>
</feature>
<comment type="similarity">
    <text evidence="3">Belongs to the PIGU family.</text>
</comment>
<evidence type="ECO:0000256" key="9">
    <source>
        <dbReference type="SAM" id="Phobius"/>
    </source>
</evidence>
<dbReference type="UniPathway" id="UPA00196"/>
<feature type="transmembrane region" description="Helical" evidence="9">
    <location>
        <begin position="266"/>
        <end position="287"/>
    </location>
</feature>
<keyword evidence="5 9" id="KW-0812">Transmembrane</keyword>
<evidence type="ECO:0000256" key="2">
    <source>
        <dbReference type="ARBA" id="ARBA00004687"/>
    </source>
</evidence>
<evidence type="ECO:0008006" key="12">
    <source>
        <dbReference type="Google" id="ProtNLM"/>
    </source>
</evidence>
<evidence type="ECO:0000256" key="4">
    <source>
        <dbReference type="ARBA" id="ARBA00022502"/>
    </source>
</evidence>
<dbReference type="Pfam" id="PF06728">
    <property type="entry name" value="PIG-U"/>
    <property type="match status" value="1"/>
</dbReference>
<dbReference type="PANTHER" id="PTHR13121:SF0">
    <property type="entry name" value="PHOSPHATIDYLINOSITOL GLYCAN ANCHOR BIOSYNTHESIS CLASS U PROTEIN"/>
    <property type="match status" value="1"/>
</dbReference>
<evidence type="ECO:0000256" key="3">
    <source>
        <dbReference type="ARBA" id="ARBA00010026"/>
    </source>
</evidence>
<name>A0A2U1JAX2_SMIAN</name>
<dbReference type="InterPro" id="IPR009600">
    <property type="entry name" value="PIG-U"/>
</dbReference>
<sequence length="410" mass="46076">MKLNNSTINTILAISAIKYIVMCFFGEYIKTQLFTMPELTTAASSFKRMTEGLYLYSKGVSPYQGNVCHQSPLLLLVFQLLNDSEYLINLIFVLADAFTAINIAKTLKLRNLSGIKLIENETTLDISEQTIAILYMCNPYSGAISLVKSTSIFEYASITAAILSALKGNVIPCAFWISIASFLGLYPILLAIPLGLLVSQNLVKTKNIGIFAMFLGLFLSTFHFLSVMIYGQEYLKATFGLIIGFTDLHPNIGVYWYFFMEMFKEFEIFFLAVFHLNTMVFIAPITYKFRDDPLFATSFIMGIMASLKAYPSWGDLGLALTYLIMNEELLKYLQYVFPGAGLIVAGSILSPSFWKLWIVLGSGNANFYYAATLVYNLGILLLVVDFASAKARRNIDMKFQNARTKKIYQK</sequence>
<dbReference type="GO" id="GO:0016255">
    <property type="term" value="P:attachment of GPI anchor to protein"/>
    <property type="evidence" value="ECO:0007669"/>
    <property type="project" value="InterPro"/>
</dbReference>
<evidence type="ECO:0000256" key="5">
    <source>
        <dbReference type="ARBA" id="ARBA00022692"/>
    </source>
</evidence>
<keyword evidence="11" id="KW-1185">Reference proteome</keyword>
<evidence type="ECO:0000256" key="7">
    <source>
        <dbReference type="ARBA" id="ARBA00022989"/>
    </source>
</evidence>
<proteinExistence type="inferred from homology"/>
<feature type="transmembrane region" description="Helical" evidence="9">
    <location>
        <begin position="332"/>
        <end position="354"/>
    </location>
</feature>
<evidence type="ECO:0000256" key="8">
    <source>
        <dbReference type="ARBA" id="ARBA00023136"/>
    </source>
</evidence>
<feature type="transmembrane region" description="Helical" evidence="9">
    <location>
        <begin position="210"/>
        <end position="231"/>
    </location>
</feature>
<evidence type="ECO:0000313" key="11">
    <source>
        <dbReference type="Proteomes" id="UP000245591"/>
    </source>
</evidence>
<comment type="subcellular location">
    <subcellularLocation>
        <location evidence="1">Endoplasmic reticulum membrane</location>
        <topology evidence="1">Multi-pass membrane protein</topology>
    </subcellularLocation>
</comment>
<comment type="pathway">
    <text evidence="2">Glycolipid biosynthesis; glycosylphosphatidylinositol-anchor biosynthesis.</text>
</comment>
<dbReference type="PANTHER" id="PTHR13121">
    <property type="entry name" value="GPI TRANSAMIDASE COMPONENT PIG-U"/>
    <property type="match status" value="1"/>
</dbReference>
<protein>
    <recommendedName>
        <fullName evidence="12">GPI transamidase component GAB1</fullName>
    </recommendedName>
</protein>
<evidence type="ECO:0000256" key="6">
    <source>
        <dbReference type="ARBA" id="ARBA00022824"/>
    </source>
</evidence>
<accession>A0A2U1JAX2</accession>
<feature type="transmembrane region" description="Helical" evidence="9">
    <location>
        <begin position="293"/>
        <end position="311"/>
    </location>
</feature>
<dbReference type="EMBL" id="MBFU01000100">
    <property type="protein sequence ID" value="PWA02185.1"/>
    <property type="molecule type" value="Genomic_DNA"/>
</dbReference>
<evidence type="ECO:0000313" key="10">
    <source>
        <dbReference type="EMBL" id="PWA02185.1"/>
    </source>
</evidence>
<keyword evidence="4" id="KW-0337">GPI-anchor biosynthesis</keyword>
<keyword evidence="6" id="KW-0256">Endoplasmic reticulum</keyword>
<organism evidence="10 11">
    <name type="scientific">Smittium angustum</name>
    <dbReference type="NCBI Taxonomy" id="133377"/>
    <lineage>
        <taxon>Eukaryota</taxon>
        <taxon>Fungi</taxon>
        <taxon>Fungi incertae sedis</taxon>
        <taxon>Zoopagomycota</taxon>
        <taxon>Kickxellomycotina</taxon>
        <taxon>Harpellomycetes</taxon>
        <taxon>Harpellales</taxon>
        <taxon>Legeriomycetaceae</taxon>
        <taxon>Smittium</taxon>
    </lineage>
</organism>
<comment type="caution">
    <text evidence="10">The sequence shown here is derived from an EMBL/GenBank/DDBJ whole genome shotgun (WGS) entry which is preliminary data.</text>
</comment>
<feature type="transmembrane region" description="Helical" evidence="9">
    <location>
        <begin position="237"/>
        <end position="259"/>
    </location>
</feature>
<dbReference type="GO" id="GO:0042765">
    <property type="term" value="C:GPI-anchor transamidase complex"/>
    <property type="evidence" value="ECO:0007669"/>
    <property type="project" value="InterPro"/>
</dbReference>
<feature type="transmembrane region" description="Helical" evidence="9">
    <location>
        <begin position="366"/>
        <end position="388"/>
    </location>
</feature>
<dbReference type="AlphaFoldDB" id="A0A2U1JAX2"/>
<dbReference type="GO" id="GO:0006506">
    <property type="term" value="P:GPI anchor biosynthetic process"/>
    <property type="evidence" value="ECO:0007669"/>
    <property type="project" value="UniProtKB-UniPathway"/>
</dbReference>
<feature type="transmembrane region" description="Helical" evidence="9">
    <location>
        <begin position="152"/>
        <end position="168"/>
    </location>
</feature>
<reference evidence="10 11" key="1">
    <citation type="journal article" date="2018" name="MBio">
        <title>Comparative Genomics Reveals the Core Gene Toolbox for the Fungus-Insect Symbiosis.</title>
        <authorList>
            <person name="Wang Y."/>
            <person name="Stata M."/>
            <person name="Wang W."/>
            <person name="Stajich J.E."/>
            <person name="White M.M."/>
            <person name="Moncalvo J.M."/>
        </authorList>
    </citation>
    <scope>NUCLEOTIDE SEQUENCE [LARGE SCALE GENOMIC DNA]</scope>
    <source>
        <strain evidence="10 11">AUS-126-30</strain>
    </source>
</reference>